<evidence type="ECO:0000259" key="1">
    <source>
        <dbReference type="Pfam" id="PF12705"/>
    </source>
</evidence>
<dbReference type="AlphaFoldDB" id="K4KVI1"/>
<evidence type="ECO:0000313" key="3">
    <source>
        <dbReference type="Proteomes" id="UP000000466"/>
    </source>
</evidence>
<keyword evidence="3" id="KW-1185">Reference proteome</keyword>
<dbReference type="InterPro" id="IPR019925">
    <property type="entry name" value="DNA_repair_protein_predicted"/>
</dbReference>
<dbReference type="SUPFAM" id="SSF52540">
    <property type="entry name" value="P-loop containing nucleoside triphosphate hydrolases"/>
    <property type="match status" value="1"/>
</dbReference>
<dbReference type="EMBL" id="CP003746">
    <property type="protein sequence ID" value="AFU97962.1"/>
    <property type="molecule type" value="Genomic_DNA"/>
</dbReference>
<dbReference type="eggNOG" id="COG2887">
    <property type="taxonomic scope" value="Bacteria"/>
</dbReference>
<dbReference type="STRING" id="1117647.M5M_03765"/>
<evidence type="ECO:0000313" key="2">
    <source>
        <dbReference type="EMBL" id="AFU97962.1"/>
    </source>
</evidence>
<dbReference type="Proteomes" id="UP000000466">
    <property type="component" value="Chromosome"/>
</dbReference>
<dbReference type="Gene3D" id="3.40.50.300">
    <property type="entry name" value="P-loop containing nucleotide triphosphate hydrolases"/>
    <property type="match status" value="1"/>
</dbReference>
<dbReference type="InterPro" id="IPR038726">
    <property type="entry name" value="PDDEXK_AddAB-type"/>
</dbReference>
<dbReference type="KEGG" id="saga:M5M_03765"/>
<organism evidence="2 3">
    <name type="scientific">Simiduia agarivorans (strain DSM 21679 / JCM 13881 / BCRC 17597 / SA1)</name>
    <dbReference type="NCBI Taxonomy" id="1117647"/>
    <lineage>
        <taxon>Bacteria</taxon>
        <taxon>Pseudomonadati</taxon>
        <taxon>Pseudomonadota</taxon>
        <taxon>Gammaproteobacteria</taxon>
        <taxon>Cellvibrionales</taxon>
        <taxon>Cellvibrionaceae</taxon>
        <taxon>Simiduia</taxon>
    </lineage>
</organism>
<feature type="domain" description="PD-(D/E)XK endonuclease-like" evidence="1">
    <location>
        <begin position="614"/>
        <end position="858"/>
    </location>
</feature>
<dbReference type="NCBIfam" id="TIGR03623">
    <property type="entry name" value="probable DNA repair protein"/>
    <property type="match status" value="1"/>
</dbReference>
<proteinExistence type="predicted"/>
<dbReference type="InterPro" id="IPR011604">
    <property type="entry name" value="PDDEXK-like_dom_sf"/>
</dbReference>
<reference evidence="2 3" key="1">
    <citation type="journal article" date="2013" name="Genome Announc.">
        <title>Complete genome sequence of Simiduia agarivorans SA1(T), a marine bacterium able to degrade a variety of polysaccharides.</title>
        <authorList>
            <person name="Lin S.Y."/>
            <person name="Shieh W.Y."/>
            <person name="Chen J.S."/>
            <person name="Tang S.L."/>
        </authorList>
    </citation>
    <scope>NUCLEOTIDE SEQUENCE [LARGE SCALE GENOMIC DNA]</scope>
    <source>
        <strain evidence="3">DSM 21679 / JCM 13881 / BCRC 17597 / SA1</strain>
    </source>
</reference>
<sequence>MQTESGDNLINLGPLFPSLSSDTLILTPNNRLKLKICAAWGEQQANTVWHQPEVQSLDEWLAQNVDQQARLNPEWPLAHKVPASAPVRRRLWAKTLAHFDATHPLVHPGKTAEHLDQAYSYLTLWQVNAAHFEALGLDQEQLRLASWIEHFQAQMDSLGLYTLEQSWVALLEQGQAGQSLPDVVLVNAETVSPLHQCLLDRFSRQWRILHTNDKAAARIERQPCIDRDTELAAAARWANDILTREPGARVALVDPNLGNRRAQVERALNRVFEPRAHLPGTPRYTPPYNFSAGTPLSSLPAIHTALLALGWHRDISLDQATQWLLSPFVGWPGDQPLRHWLASWLRQRQTDTVSRALIAQGLSLAGQQPQFESSAHPIAQWQAWMNGNFGVATSGANWGARFLQSLQACNWPGPRPLDSEEHQQVAQFYQLMERLREADWLGQHLSLSDALGWLTELASRHPFQPQTPESPVQVLGVLESTGLHFDYVWIMGMDDHQWPPAPAPNPLLPATLQRHLGMPHASAERELQYCQSITRQFTCSARHAVVFSHPLRDGDRELAPSPLIAALHEKETISPEPVQWQPAALEWLSTLCAPPVSAEELAQLRGGAALLQKQSRCPLAAFFEIRLGARRPDPHNPGLNPLDRGNLLHQALYYFWLEKPALSSITAEEQDQRINAAIDKAIAEAMPANRQRLYQIERGRIRLLLQQWLEIERQRPPFSIQALEQAQEIKLGPLPLKLRIDRIDQVNGQWLLIDYKSGSTNTRHWLAQPEEPQLPLYAIALADQGKPVAAIAFAELRQKNQVLNGLGASLPEGEIAPGIASVNEKTAGAADWSALLDHWRQSLLDLALALTEGDTQHTYSSQQSKDYLNHLQPLLRDAEQATMAQEAP</sequence>
<dbReference type="HOGENOM" id="CLU_014693_0_0_6"/>
<name>K4KVI1_SIMAS</name>
<dbReference type="InterPro" id="IPR027417">
    <property type="entry name" value="P-loop_NTPase"/>
</dbReference>
<protein>
    <recommendedName>
        <fullName evidence="1">PD-(D/E)XK endonuclease-like domain-containing protein</fullName>
    </recommendedName>
</protein>
<accession>K4KVI1</accession>
<dbReference type="Gene3D" id="3.90.320.10">
    <property type="match status" value="1"/>
</dbReference>
<dbReference type="Pfam" id="PF12705">
    <property type="entry name" value="PDDEXK_1"/>
    <property type="match status" value="1"/>
</dbReference>
<gene>
    <name evidence="2" type="ordered locus">M5M_03765</name>
</gene>